<feature type="domain" description="HTH araC/xylS-type" evidence="4">
    <location>
        <begin position="188"/>
        <end position="287"/>
    </location>
</feature>
<dbReference type="PANTHER" id="PTHR46796">
    <property type="entry name" value="HTH-TYPE TRANSCRIPTIONAL ACTIVATOR RHAS-RELATED"/>
    <property type="match status" value="1"/>
</dbReference>
<accession>A0AAC9MYA8</accession>
<dbReference type="PANTHER" id="PTHR46796:SF15">
    <property type="entry name" value="BLL1074 PROTEIN"/>
    <property type="match status" value="1"/>
</dbReference>
<dbReference type="InterPro" id="IPR018060">
    <property type="entry name" value="HTH_AraC"/>
</dbReference>
<dbReference type="GO" id="GO:0043565">
    <property type="term" value="F:sequence-specific DNA binding"/>
    <property type="evidence" value="ECO:0007669"/>
    <property type="project" value="InterPro"/>
</dbReference>
<sequence length="295" mass="31725">MRADIGRPLAPTTDGVADRSGAVIGTLAAGPSTAGRAVPAGLRPWVETITVTDLDGVVDRRTIAVPPDAAPMLVWRTTTSGRGDLLVQGPRTRAEYRRGKHLPICVQLRLRPGGAQSLLGADLDAVVDRIAPLSELWGRPAHRLSEELVDLGLDPARVLRRIETVLLERLARPAQKSEHNRARAGLVRHALSSLSAGVGRPPARVRDTADRLGISERHLRTLFTKAVGVSPQRFARITRVRSVLAASDTDPAGWSRLAVEAGYYDQSHLTAEFREVMRITPGSFAAGRLPPAASC</sequence>
<evidence type="ECO:0000313" key="6">
    <source>
        <dbReference type="Proteomes" id="UP000095210"/>
    </source>
</evidence>
<name>A0AAC9MYA8_9PSEU</name>
<dbReference type="AlphaFoldDB" id="A0AAC9MYA8"/>
<evidence type="ECO:0000256" key="2">
    <source>
        <dbReference type="ARBA" id="ARBA00023125"/>
    </source>
</evidence>
<dbReference type="Gene3D" id="1.10.10.60">
    <property type="entry name" value="Homeodomain-like"/>
    <property type="match status" value="1"/>
</dbReference>
<keyword evidence="1" id="KW-0805">Transcription regulation</keyword>
<proteinExistence type="predicted"/>
<dbReference type="PROSITE" id="PS01124">
    <property type="entry name" value="HTH_ARAC_FAMILY_2"/>
    <property type="match status" value="1"/>
</dbReference>
<reference evidence="6" key="1">
    <citation type="submission" date="2016-03" db="EMBL/GenBank/DDBJ databases">
        <title>Complete genome sequence of the type strain Actinoalloteichus hymeniacidonis DSM 45092.</title>
        <authorList>
            <person name="Schaffert L."/>
            <person name="Albersmeier A."/>
            <person name="Winkler A."/>
            <person name="Kalinowski J."/>
            <person name="Zotchev S."/>
            <person name="Ruckert C."/>
        </authorList>
    </citation>
    <scope>NUCLEOTIDE SEQUENCE [LARGE SCALE GENOMIC DNA]</scope>
    <source>
        <strain evidence="6">HPA177(T) (DSM 45092(T))</strain>
    </source>
</reference>
<dbReference type="KEGG" id="ahm:TL08_17065"/>
<dbReference type="GO" id="GO:0003700">
    <property type="term" value="F:DNA-binding transcription factor activity"/>
    <property type="evidence" value="ECO:0007669"/>
    <property type="project" value="InterPro"/>
</dbReference>
<dbReference type="SMART" id="SM00342">
    <property type="entry name" value="HTH_ARAC"/>
    <property type="match status" value="1"/>
</dbReference>
<keyword evidence="2 5" id="KW-0238">DNA-binding</keyword>
<dbReference type="RefSeq" id="WP_084643165.1">
    <property type="nucleotide sequence ID" value="NZ_CP014859.1"/>
</dbReference>
<keyword evidence="6" id="KW-1185">Reference proteome</keyword>
<dbReference type="InterPro" id="IPR050204">
    <property type="entry name" value="AraC_XylS_family_regulators"/>
</dbReference>
<dbReference type="Pfam" id="PF12833">
    <property type="entry name" value="HTH_18"/>
    <property type="match status" value="1"/>
</dbReference>
<evidence type="ECO:0000259" key="4">
    <source>
        <dbReference type="PROSITE" id="PS01124"/>
    </source>
</evidence>
<evidence type="ECO:0000256" key="1">
    <source>
        <dbReference type="ARBA" id="ARBA00023015"/>
    </source>
</evidence>
<keyword evidence="3" id="KW-0804">Transcription</keyword>
<gene>
    <name evidence="5" type="ORF">TL08_17065</name>
</gene>
<dbReference type="Proteomes" id="UP000095210">
    <property type="component" value="Chromosome"/>
</dbReference>
<protein>
    <submittedName>
        <fullName evidence="5">DNA-binding domain-containing protein, AraC-type</fullName>
    </submittedName>
</protein>
<evidence type="ECO:0000256" key="3">
    <source>
        <dbReference type="ARBA" id="ARBA00023163"/>
    </source>
</evidence>
<organism evidence="5 6">
    <name type="scientific">Actinoalloteichus hymeniacidonis</name>
    <dbReference type="NCBI Taxonomy" id="340345"/>
    <lineage>
        <taxon>Bacteria</taxon>
        <taxon>Bacillati</taxon>
        <taxon>Actinomycetota</taxon>
        <taxon>Actinomycetes</taxon>
        <taxon>Pseudonocardiales</taxon>
        <taxon>Pseudonocardiaceae</taxon>
        <taxon>Actinoalloteichus</taxon>
    </lineage>
</organism>
<dbReference type="EMBL" id="CP014859">
    <property type="protein sequence ID" value="AOS64213.1"/>
    <property type="molecule type" value="Genomic_DNA"/>
</dbReference>
<evidence type="ECO:0000313" key="5">
    <source>
        <dbReference type="EMBL" id="AOS64213.1"/>
    </source>
</evidence>